<accession>A0A1E7ZBV5</accession>
<dbReference type="InterPro" id="IPR001647">
    <property type="entry name" value="HTH_TetR"/>
</dbReference>
<name>A0A1E7ZBV5_9ALTE</name>
<evidence type="ECO:0000256" key="2">
    <source>
        <dbReference type="PROSITE-ProRule" id="PRU00335"/>
    </source>
</evidence>
<keyword evidence="1 2" id="KW-0238">DNA-binding</keyword>
<keyword evidence="5" id="KW-1185">Reference proteome</keyword>
<comment type="caution">
    <text evidence="4">The sequence shown here is derived from an EMBL/GenBank/DDBJ whole genome shotgun (WGS) entry which is preliminary data.</text>
</comment>
<dbReference type="PRINTS" id="PR00455">
    <property type="entry name" value="HTHTETR"/>
</dbReference>
<dbReference type="PANTHER" id="PTHR43479:SF11">
    <property type="entry name" value="ACREF_ENVCD OPERON REPRESSOR-RELATED"/>
    <property type="match status" value="1"/>
</dbReference>
<dbReference type="PROSITE" id="PS50977">
    <property type="entry name" value="HTH_TETR_2"/>
    <property type="match status" value="1"/>
</dbReference>
<dbReference type="OrthoDB" id="8770705at2"/>
<feature type="DNA-binding region" description="H-T-H motif" evidence="2">
    <location>
        <begin position="24"/>
        <end position="43"/>
    </location>
</feature>
<dbReference type="SUPFAM" id="SSF46689">
    <property type="entry name" value="Homeodomain-like"/>
    <property type="match status" value="1"/>
</dbReference>
<proteinExistence type="predicted"/>
<dbReference type="InterPro" id="IPR009057">
    <property type="entry name" value="Homeodomain-like_sf"/>
</dbReference>
<dbReference type="PANTHER" id="PTHR43479">
    <property type="entry name" value="ACREF/ENVCD OPERON REPRESSOR-RELATED"/>
    <property type="match status" value="1"/>
</dbReference>
<dbReference type="STRING" id="1656094.BFC18_11250"/>
<evidence type="ECO:0000313" key="4">
    <source>
        <dbReference type="EMBL" id="OFC71003.1"/>
    </source>
</evidence>
<dbReference type="Proteomes" id="UP000175691">
    <property type="component" value="Unassembled WGS sequence"/>
</dbReference>
<dbReference type="GO" id="GO:0003677">
    <property type="term" value="F:DNA binding"/>
    <property type="evidence" value="ECO:0007669"/>
    <property type="project" value="UniProtKB-UniRule"/>
</dbReference>
<reference evidence="4 5" key="1">
    <citation type="submission" date="2016-08" db="EMBL/GenBank/DDBJ databases">
        <authorList>
            <person name="Seilhamer J.J."/>
        </authorList>
    </citation>
    <scope>NUCLEOTIDE SEQUENCE [LARGE SCALE GENOMIC DNA]</scope>
    <source>
        <strain evidence="4 5">KCTC 42603</strain>
    </source>
</reference>
<gene>
    <name evidence="4" type="ORF">BFC18_11250</name>
</gene>
<evidence type="ECO:0000313" key="5">
    <source>
        <dbReference type="Proteomes" id="UP000175691"/>
    </source>
</evidence>
<dbReference type="AlphaFoldDB" id="A0A1E7ZBV5"/>
<evidence type="ECO:0000256" key="1">
    <source>
        <dbReference type="ARBA" id="ARBA00023125"/>
    </source>
</evidence>
<feature type="domain" description="HTH tetR-type" evidence="3">
    <location>
        <begin position="1"/>
        <end position="61"/>
    </location>
</feature>
<dbReference type="InterPro" id="IPR025722">
    <property type="entry name" value="TetR"/>
</dbReference>
<dbReference type="EMBL" id="MDHN01000021">
    <property type="protein sequence ID" value="OFC71003.1"/>
    <property type="molecule type" value="Genomic_DNA"/>
</dbReference>
<evidence type="ECO:0000259" key="3">
    <source>
        <dbReference type="PROSITE" id="PS50977"/>
    </source>
</evidence>
<dbReference type="Pfam" id="PF13972">
    <property type="entry name" value="TetR"/>
    <property type="match status" value="1"/>
</dbReference>
<organism evidence="4 5">
    <name type="scientific">Alteromonas confluentis</name>
    <dbReference type="NCBI Taxonomy" id="1656094"/>
    <lineage>
        <taxon>Bacteria</taxon>
        <taxon>Pseudomonadati</taxon>
        <taxon>Pseudomonadota</taxon>
        <taxon>Gammaproteobacteria</taxon>
        <taxon>Alteromonadales</taxon>
        <taxon>Alteromonadaceae</taxon>
        <taxon>Alteromonas/Salinimonas group</taxon>
        <taxon>Alteromonas</taxon>
    </lineage>
</organism>
<dbReference type="InterPro" id="IPR050624">
    <property type="entry name" value="HTH-type_Tx_Regulator"/>
</dbReference>
<dbReference type="Pfam" id="PF00440">
    <property type="entry name" value="TetR_N"/>
    <property type="match status" value="1"/>
</dbReference>
<protein>
    <submittedName>
        <fullName evidence="4">Transcriptional regulator</fullName>
    </submittedName>
</protein>
<dbReference type="RefSeq" id="WP_070125397.1">
    <property type="nucleotide sequence ID" value="NZ_MDHN01000021.1"/>
</dbReference>
<dbReference type="Gene3D" id="1.10.357.10">
    <property type="entry name" value="Tetracycline Repressor, domain 2"/>
    <property type="match status" value="1"/>
</dbReference>
<sequence>MKTAERILYTALSLFNEHGENSVTSVDIALELDISPGNLYYHYKGKEVMVEKLIALHKSQMLQVLRRDLLDKVEGAEAFYYLYLIIEKMHVFRFFYRSPGDLAEKYPHSHKIRNNVIDALESQLHRLLQQMTVRNELLVSKSELPLLTELLSLILTQSFQYDQLSRPLDEDAQRYHCLSLVLTSLLPRLRLPEEELWSLQKGIDSHSLANLRRPHWQSAPPSESD</sequence>